<name>A0ABR1Q4L7_9PEZI</name>
<dbReference type="GeneID" id="92080558"/>
<evidence type="ECO:0000313" key="3">
    <source>
        <dbReference type="Proteomes" id="UP001391051"/>
    </source>
</evidence>
<reference evidence="2 3" key="1">
    <citation type="submission" date="2023-01" db="EMBL/GenBank/DDBJ databases">
        <title>Analysis of 21 Apiospora genomes using comparative genomics revels a genus with tremendous synthesis potential of carbohydrate active enzymes and secondary metabolites.</title>
        <authorList>
            <person name="Sorensen T."/>
        </authorList>
    </citation>
    <scope>NUCLEOTIDE SEQUENCE [LARGE SCALE GENOMIC DNA]</scope>
    <source>
        <strain evidence="2 3">CBS 24483</strain>
    </source>
</reference>
<dbReference type="RefSeq" id="XP_066696987.1">
    <property type="nucleotide sequence ID" value="XM_066847496.1"/>
</dbReference>
<dbReference type="Proteomes" id="UP001391051">
    <property type="component" value="Unassembled WGS sequence"/>
</dbReference>
<organism evidence="2 3">
    <name type="scientific">Apiospora aurea</name>
    <dbReference type="NCBI Taxonomy" id="335848"/>
    <lineage>
        <taxon>Eukaryota</taxon>
        <taxon>Fungi</taxon>
        <taxon>Dikarya</taxon>
        <taxon>Ascomycota</taxon>
        <taxon>Pezizomycotina</taxon>
        <taxon>Sordariomycetes</taxon>
        <taxon>Xylariomycetidae</taxon>
        <taxon>Amphisphaeriales</taxon>
        <taxon>Apiosporaceae</taxon>
        <taxon>Apiospora</taxon>
    </lineage>
</organism>
<gene>
    <name evidence="2" type="ORF">PG986_011274</name>
</gene>
<evidence type="ECO:0000313" key="2">
    <source>
        <dbReference type="EMBL" id="KAK7946953.1"/>
    </source>
</evidence>
<sequence length="126" mass="13548">MPGAMYPNSGSRNRFATYSEPSNTFGAFSDSGYGPVAPVSVVRAGSSYDQRRDPHGYTEAAESAYFVPSGTGNTFVRIDKAEAVIIGPDSKCYVDTERSPPAGKAPRSITRRVRMSLTNTKSSRKA</sequence>
<feature type="compositionally biased region" description="Polar residues" evidence="1">
    <location>
        <begin position="116"/>
        <end position="126"/>
    </location>
</feature>
<accession>A0ABR1Q4L7</accession>
<keyword evidence="3" id="KW-1185">Reference proteome</keyword>
<evidence type="ECO:0000256" key="1">
    <source>
        <dbReference type="SAM" id="MobiDB-lite"/>
    </source>
</evidence>
<proteinExistence type="predicted"/>
<comment type="caution">
    <text evidence="2">The sequence shown here is derived from an EMBL/GenBank/DDBJ whole genome shotgun (WGS) entry which is preliminary data.</text>
</comment>
<protein>
    <submittedName>
        <fullName evidence="2">Uncharacterized protein</fullName>
    </submittedName>
</protein>
<feature type="region of interest" description="Disordered" evidence="1">
    <location>
        <begin position="95"/>
        <end position="126"/>
    </location>
</feature>
<dbReference type="EMBL" id="JAQQWE010000007">
    <property type="protein sequence ID" value="KAK7946953.1"/>
    <property type="molecule type" value="Genomic_DNA"/>
</dbReference>